<comment type="caution">
    <text evidence="1">The sequence shown here is derived from an EMBL/GenBank/DDBJ whole genome shotgun (WGS) entry which is preliminary data.</text>
</comment>
<evidence type="ECO:0000313" key="1">
    <source>
        <dbReference type="EMBL" id="KAG0430593.1"/>
    </source>
</evidence>
<name>A0AC60Q9E8_IXOPE</name>
<sequence>MACLPARRRLCIILNGLCSSVPCVPSVCAFCCSMFGQLCINQGTEVEIQPSKIFRTHERRREKKNAPREVRGERGVATSQEEIVAKLEEAYRKLFREEELDDRSIARSLHVMRTVCEVTAVGHQPMAVLQLDLHKAFYRVSQKFFLAPLDHFCVGETLPE</sequence>
<protein>
    <submittedName>
        <fullName evidence="1">Uncharacterized protein</fullName>
    </submittedName>
</protein>
<dbReference type="EMBL" id="JABSTQ010009307">
    <property type="protein sequence ID" value="KAG0430593.1"/>
    <property type="molecule type" value="Genomic_DNA"/>
</dbReference>
<dbReference type="Proteomes" id="UP000805193">
    <property type="component" value="Unassembled WGS sequence"/>
</dbReference>
<evidence type="ECO:0000313" key="2">
    <source>
        <dbReference type="Proteomes" id="UP000805193"/>
    </source>
</evidence>
<keyword evidence="2" id="KW-1185">Reference proteome</keyword>
<reference evidence="1 2" key="1">
    <citation type="journal article" date="2020" name="Cell">
        <title>Large-Scale Comparative Analyses of Tick Genomes Elucidate Their Genetic Diversity and Vector Capacities.</title>
        <authorList>
            <consortium name="Tick Genome and Microbiome Consortium (TIGMIC)"/>
            <person name="Jia N."/>
            <person name="Wang J."/>
            <person name="Shi W."/>
            <person name="Du L."/>
            <person name="Sun Y."/>
            <person name="Zhan W."/>
            <person name="Jiang J.F."/>
            <person name="Wang Q."/>
            <person name="Zhang B."/>
            <person name="Ji P."/>
            <person name="Bell-Sakyi L."/>
            <person name="Cui X.M."/>
            <person name="Yuan T.T."/>
            <person name="Jiang B.G."/>
            <person name="Yang W.F."/>
            <person name="Lam T.T."/>
            <person name="Chang Q.C."/>
            <person name="Ding S.J."/>
            <person name="Wang X.J."/>
            <person name="Zhu J.G."/>
            <person name="Ruan X.D."/>
            <person name="Zhao L."/>
            <person name="Wei J.T."/>
            <person name="Ye R.Z."/>
            <person name="Que T.C."/>
            <person name="Du C.H."/>
            <person name="Zhou Y.H."/>
            <person name="Cheng J.X."/>
            <person name="Dai P.F."/>
            <person name="Guo W.B."/>
            <person name="Han X.H."/>
            <person name="Huang E.J."/>
            <person name="Li L.F."/>
            <person name="Wei W."/>
            <person name="Gao Y.C."/>
            <person name="Liu J.Z."/>
            <person name="Shao H.Z."/>
            <person name="Wang X."/>
            <person name="Wang C.C."/>
            <person name="Yang T.C."/>
            <person name="Huo Q.B."/>
            <person name="Li W."/>
            <person name="Chen H.Y."/>
            <person name="Chen S.E."/>
            <person name="Zhou L.G."/>
            <person name="Ni X.B."/>
            <person name="Tian J.H."/>
            <person name="Sheng Y."/>
            <person name="Liu T."/>
            <person name="Pan Y.S."/>
            <person name="Xia L.Y."/>
            <person name="Li J."/>
            <person name="Zhao F."/>
            <person name="Cao W.C."/>
        </authorList>
    </citation>
    <scope>NUCLEOTIDE SEQUENCE [LARGE SCALE GENOMIC DNA]</scope>
    <source>
        <strain evidence="1">Iper-2018</strain>
    </source>
</reference>
<gene>
    <name evidence="1" type="ORF">HPB47_022550</name>
</gene>
<accession>A0AC60Q9E8</accession>
<proteinExistence type="predicted"/>
<organism evidence="1 2">
    <name type="scientific">Ixodes persulcatus</name>
    <name type="common">Taiga tick</name>
    <dbReference type="NCBI Taxonomy" id="34615"/>
    <lineage>
        <taxon>Eukaryota</taxon>
        <taxon>Metazoa</taxon>
        <taxon>Ecdysozoa</taxon>
        <taxon>Arthropoda</taxon>
        <taxon>Chelicerata</taxon>
        <taxon>Arachnida</taxon>
        <taxon>Acari</taxon>
        <taxon>Parasitiformes</taxon>
        <taxon>Ixodida</taxon>
        <taxon>Ixodoidea</taxon>
        <taxon>Ixodidae</taxon>
        <taxon>Ixodinae</taxon>
        <taxon>Ixodes</taxon>
    </lineage>
</organism>